<protein>
    <submittedName>
        <fullName evidence="1">Uncharacterized protein</fullName>
    </submittedName>
</protein>
<reference evidence="1 2" key="1">
    <citation type="journal article" date="2008" name="Int. J. Syst. Evol. Microbiol.">
        <title>Description of Roseateles aquatilis sp. nov. and Roseateles terrae sp. nov., in the class Betaproteobacteria, and emended description of the genus Roseateles.</title>
        <authorList>
            <person name="Gomila M."/>
            <person name="Bowien B."/>
            <person name="Falsen E."/>
            <person name="Moore E.R."/>
            <person name="Lalucat J."/>
        </authorList>
    </citation>
    <scope>NUCLEOTIDE SEQUENCE [LARGE SCALE GENOMIC DNA]</scope>
    <source>
        <strain evidence="1 2">CCUG 48205</strain>
    </source>
</reference>
<comment type="caution">
    <text evidence="1">The sequence shown here is derived from an EMBL/GenBank/DDBJ whole genome shotgun (WGS) entry which is preliminary data.</text>
</comment>
<dbReference type="RefSeq" id="WP_088383030.1">
    <property type="nucleotide sequence ID" value="NZ_NIOF01000001.1"/>
</dbReference>
<accession>A0A246JMB1</accession>
<dbReference type="Proteomes" id="UP000197468">
    <property type="component" value="Unassembled WGS sequence"/>
</dbReference>
<proteinExistence type="predicted"/>
<evidence type="ECO:0000313" key="1">
    <source>
        <dbReference type="EMBL" id="OWQ93776.1"/>
    </source>
</evidence>
<name>A0A246JMB1_9BURK</name>
<dbReference type="EMBL" id="NIOF01000001">
    <property type="protein sequence ID" value="OWQ93776.1"/>
    <property type="molecule type" value="Genomic_DNA"/>
</dbReference>
<keyword evidence="2" id="KW-1185">Reference proteome</keyword>
<evidence type="ECO:0000313" key="2">
    <source>
        <dbReference type="Proteomes" id="UP000197468"/>
    </source>
</evidence>
<sequence length="235" mass="26772">MTDGSLVIAYHGCDITVRDKLVKGSLRALRPSKNHYDWLGSGVYFFQNDWRRAMDFAIAARDKPTALYAAQPIVRPAVVGAVLCVSRWLDLTTRRGLQTYLTAFDSLRDLRATQVRPMPFNRPAHLADRTMLLRSLDCAVLNLIHELREQRGLPPYQAVRAAFYQGDLLVEGTEFRRDTHVQIALREPSCVMGWFLPNEADVAALSDEELKEAELELDDAIRRRRANKPRIRLPA</sequence>
<organism evidence="1 2">
    <name type="scientific">Roseateles aquatilis</name>
    <dbReference type="NCBI Taxonomy" id="431061"/>
    <lineage>
        <taxon>Bacteria</taxon>
        <taxon>Pseudomonadati</taxon>
        <taxon>Pseudomonadota</taxon>
        <taxon>Betaproteobacteria</taxon>
        <taxon>Burkholderiales</taxon>
        <taxon>Sphaerotilaceae</taxon>
        <taxon>Roseateles</taxon>
    </lineage>
</organism>
<gene>
    <name evidence="1" type="ORF">CDN99_04860</name>
</gene>
<dbReference type="AlphaFoldDB" id="A0A246JMB1"/>
<dbReference type="OrthoDB" id="9800843at2"/>
<dbReference type="SUPFAM" id="SSF56399">
    <property type="entry name" value="ADP-ribosylation"/>
    <property type="match status" value="1"/>
</dbReference>